<protein>
    <submittedName>
        <fullName evidence="8">Uncharacterized protein</fullName>
    </submittedName>
</protein>
<reference evidence="8 9" key="1">
    <citation type="submission" date="2024-05" db="EMBL/GenBank/DDBJ databases">
        <title>Haplotype-resolved chromosome-level genome assembly of Huyou (Citrus changshanensis).</title>
        <authorList>
            <person name="Miao C."/>
            <person name="Chen W."/>
            <person name="Wu Y."/>
            <person name="Wang L."/>
            <person name="Zhao S."/>
            <person name="Grierson D."/>
            <person name="Xu C."/>
            <person name="Chen K."/>
        </authorList>
    </citation>
    <scope>NUCLEOTIDE SEQUENCE [LARGE SCALE GENOMIC DNA]</scope>
    <source>
        <strain evidence="8">01-14</strain>
        <tissue evidence="8">Leaf</tissue>
    </source>
</reference>
<dbReference type="SUPFAM" id="SSF161245">
    <property type="entry name" value="Zinc hairpin stack"/>
    <property type="match status" value="1"/>
</dbReference>
<evidence type="ECO:0000259" key="7">
    <source>
        <dbReference type="PROSITE" id="PS51270"/>
    </source>
</evidence>
<dbReference type="InterPro" id="IPR037274">
    <property type="entry name" value="Znf_CHY_sf"/>
</dbReference>
<dbReference type="EMBL" id="JBCGBO010000024">
    <property type="protein sequence ID" value="KAK9182372.1"/>
    <property type="molecule type" value="Genomic_DNA"/>
</dbReference>
<dbReference type="GO" id="GO:0008270">
    <property type="term" value="F:zinc ion binding"/>
    <property type="evidence" value="ECO:0007669"/>
    <property type="project" value="UniProtKB-KW"/>
</dbReference>
<dbReference type="PROSITE" id="PS50089">
    <property type="entry name" value="ZF_RING_2"/>
    <property type="match status" value="1"/>
</dbReference>
<dbReference type="PANTHER" id="PTHR47604:SF1">
    <property type="entry name" value="ADENYLYL CYCLASE"/>
    <property type="match status" value="1"/>
</dbReference>
<dbReference type="InterPro" id="IPR017921">
    <property type="entry name" value="Znf_CTCHY"/>
</dbReference>
<dbReference type="InterPro" id="IPR011990">
    <property type="entry name" value="TPR-like_helical_dom_sf"/>
</dbReference>
<dbReference type="InterPro" id="IPR037275">
    <property type="entry name" value="Znf_CTCHY_sf"/>
</dbReference>
<dbReference type="AlphaFoldDB" id="A0AAP0LQQ7"/>
<keyword evidence="3" id="KW-0862">Zinc</keyword>
<dbReference type="InterPro" id="IPR001841">
    <property type="entry name" value="Znf_RING"/>
</dbReference>
<comment type="caution">
    <text evidence="8">The sequence shown here is derived from an EMBL/GenBank/DDBJ whole genome shotgun (WGS) entry which is preliminary data.</text>
</comment>
<dbReference type="Proteomes" id="UP001428341">
    <property type="component" value="Unassembled WGS sequence"/>
</dbReference>
<dbReference type="GO" id="GO:0005737">
    <property type="term" value="C:cytoplasm"/>
    <property type="evidence" value="ECO:0007669"/>
    <property type="project" value="UniProtKB-ARBA"/>
</dbReference>
<evidence type="ECO:0000313" key="8">
    <source>
        <dbReference type="EMBL" id="KAK9182372.1"/>
    </source>
</evidence>
<evidence type="ECO:0000313" key="9">
    <source>
        <dbReference type="Proteomes" id="UP001428341"/>
    </source>
</evidence>
<dbReference type="Gene3D" id="3.30.40.10">
    <property type="entry name" value="Zinc/RING finger domain, C3HC4 (zinc finger)"/>
    <property type="match status" value="1"/>
</dbReference>
<evidence type="ECO:0000256" key="1">
    <source>
        <dbReference type="ARBA" id="ARBA00022723"/>
    </source>
</evidence>
<dbReference type="SMART" id="SM00184">
    <property type="entry name" value="RING"/>
    <property type="match status" value="1"/>
</dbReference>
<dbReference type="PROSITE" id="PS51270">
    <property type="entry name" value="ZF_CTCHY"/>
    <property type="match status" value="1"/>
</dbReference>
<keyword evidence="9" id="KW-1185">Reference proteome</keyword>
<feature type="domain" description="CTCHY-type" evidence="7">
    <location>
        <begin position="116"/>
        <end position="180"/>
    </location>
</feature>
<name>A0AAP0LQQ7_9ROSI</name>
<dbReference type="PROSITE" id="PS51266">
    <property type="entry name" value="ZF_CHY"/>
    <property type="match status" value="1"/>
</dbReference>
<sequence length="716" mass="82530">MILLSDSILDSSPFLRTIEDSSKLHHIPMEGSANERITFGKMGYGCKHYRRRCRIRAPCCNEIFDCRHCHNEAASMLRNPYDRHELVRQDVKQVNCSVCDTEQPVAQVCTNCGVNMGEYFCDICKFYDDDIEKGQFHCDDCGICRIGGRENYFHCKRCGSCYSTSLRNNHLCIENSMRHHCPICFEYLFDSLKDTTVMKCGHTMHCECYHEMIKRDKYCCPICSKSLIDMSRTWKRIDEEIEATVMPEDYRHKKFCLSNMVAAFHELYSVSRFKSLHPEHIAEREICDWKTLQIILRPSNLWSSNQTPLMGSEVDVKLIYTMQVLSNSRRLSRVLKSSTLLSSNHPVFTSSSTCPRHHWQLRSTFFSPSLFSGMIQGNCSEVPRQQIYSMTRSSAWFSSQTSSDASTPTDTVKELYDKMLESVNVKRTMPPNAWLWSLIENCKNHDDIKLLFNILQNLRRFRLSNLRIHENFNCNLCREVTKACVRVGALDFGKKALWKHNVYGLSPSVALAHHLLSYAKEHKDARLMVEIMKLVKRNNLPLQPGTADIVFRICYDTDDWELICKYSKRFVKAGVKLRKTTFDTWMEFAAKRGDTESLWQIEKLRSESTNQHSLVSGFSCAKGFLLEHKPHDAAGMIQILNQTLPDAKKLGITIELQKLVNEWPLDVIKHQKDEDRKALAMALKSDIPAMVSSLLNMGLQVSVNLEDLTKEESIAS</sequence>
<dbReference type="CDD" id="cd16464">
    <property type="entry name" value="RING-H2_Pirh2-like"/>
    <property type="match status" value="1"/>
</dbReference>
<proteinExistence type="predicted"/>
<dbReference type="SUPFAM" id="SSF57850">
    <property type="entry name" value="RING/U-box"/>
    <property type="match status" value="1"/>
</dbReference>
<organism evidence="8 9">
    <name type="scientific">Citrus x changshan-huyou</name>
    <dbReference type="NCBI Taxonomy" id="2935761"/>
    <lineage>
        <taxon>Eukaryota</taxon>
        <taxon>Viridiplantae</taxon>
        <taxon>Streptophyta</taxon>
        <taxon>Embryophyta</taxon>
        <taxon>Tracheophyta</taxon>
        <taxon>Spermatophyta</taxon>
        <taxon>Magnoliopsida</taxon>
        <taxon>eudicotyledons</taxon>
        <taxon>Gunneridae</taxon>
        <taxon>Pentapetalae</taxon>
        <taxon>rosids</taxon>
        <taxon>malvids</taxon>
        <taxon>Sapindales</taxon>
        <taxon>Rutaceae</taxon>
        <taxon>Aurantioideae</taxon>
        <taxon>Citrus</taxon>
    </lineage>
</organism>
<gene>
    <name evidence="8" type="ORF">WN944_025516</name>
</gene>
<dbReference type="Gene3D" id="1.25.40.10">
    <property type="entry name" value="Tetratricopeptide repeat domain"/>
    <property type="match status" value="1"/>
</dbReference>
<evidence type="ECO:0000259" key="5">
    <source>
        <dbReference type="PROSITE" id="PS50089"/>
    </source>
</evidence>
<dbReference type="InterPro" id="IPR008913">
    <property type="entry name" value="Znf_CHY"/>
</dbReference>
<evidence type="ECO:0000256" key="3">
    <source>
        <dbReference type="ARBA" id="ARBA00022833"/>
    </source>
</evidence>
<feature type="domain" description="RING-type" evidence="5">
    <location>
        <begin position="181"/>
        <end position="224"/>
    </location>
</feature>
<evidence type="ECO:0000256" key="2">
    <source>
        <dbReference type="ARBA" id="ARBA00022771"/>
    </source>
</evidence>
<accession>A0AAP0LQQ7</accession>
<dbReference type="InterPro" id="IPR018957">
    <property type="entry name" value="Znf_C3HC4_RING-type"/>
</dbReference>
<dbReference type="PANTHER" id="PTHR47604">
    <property type="entry name" value="ADENYLYL CYCLASE"/>
    <property type="match status" value="1"/>
</dbReference>
<dbReference type="Pfam" id="PF05495">
    <property type="entry name" value="zf-CHY"/>
    <property type="match status" value="1"/>
</dbReference>
<keyword evidence="1" id="KW-0479">Metal-binding</keyword>
<keyword evidence="2 4" id="KW-0863">Zinc-finger</keyword>
<dbReference type="InterPro" id="IPR013083">
    <property type="entry name" value="Znf_RING/FYVE/PHD"/>
</dbReference>
<evidence type="ECO:0000259" key="6">
    <source>
        <dbReference type="PROSITE" id="PS51266"/>
    </source>
</evidence>
<dbReference type="Pfam" id="PF00097">
    <property type="entry name" value="zf-C3HC4"/>
    <property type="match status" value="1"/>
</dbReference>
<dbReference type="SUPFAM" id="SSF161219">
    <property type="entry name" value="CHY zinc finger-like"/>
    <property type="match status" value="1"/>
</dbReference>
<evidence type="ECO:0000256" key="4">
    <source>
        <dbReference type="PROSITE-ProRule" id="PRU00601"/>
    </source>
</evidence>
<feature type="domain" description="CHY-type" evidence="6">
    <location>
        <begin position="39"/>
        <end position="114"/>
    </location>
</feature>